<proteinExistence type="predicted"/>
<name>M5U7P5_9BACT</name>
<evidence type="ECO:0000313" key="2">
    <source>
        <dbReference type="Proteomes" id="UP000011885"/>
    </source>
</evidence>
<organism evidence="1 2">
    <name type="scientific">Rhodopirellula sallentina SM41</name>
    <dbReference type="NCBI Taxonomy" id="1263870"/>
    <lineage>
        <taxon>Bacteria</taxon>
        <taxon>Pseudomonadati</taxon>
        <taxon>Planctomycetota</taxon>
        <taxon>Planctomycetia</taxon>
        <taxon>Pirellulales</taxon>
        <taxon>Pirellulaceae</taxon>
        <taxon>Rhodopirellula</taxon>
    </lineage>
</organism>
<reference evidence="1 2" key="1">
    <citation type="journal article" date="2013" name="Mar. Genomics">
        <title>Expression of sulfatases in Rhodopirellula baltica and the diversity of sulfatases in the genus Rhodopirellula.</title>
        <authorList>
            <person name="Wegner C.E."/>
            <person name="Richter-Heitmann T."/>
            <person name="Klindworth A."/>
            <person name="Klockow C."/>
            <person name="Richter M."/>
            <person name="Achstetter T."/>
            <person name="Glockner F.O."/>
            <person name="Harder J."/>
        </authorList>
    </citation>
    <scope>NUCLEOTIDE SEQUENCE [LARGE SCALE GENOMIC DNA]</scope>
    <source>
        <strain evidence="1 2">SM41</strain>
    </source>
</reference>
<dbReference type="EMBL" id="ANOH01000097">
    <property type="protein sequence ID" value="EMI57284.1"/>
    <property type="molecule type" value="Genomic_DNA"/>
</dbReference>
<evidence type="ECO:0000313" key="1">
    <source>
        <dbReference type="EMBL" id="EMI57284.1"/>
    </source>
</evidence>
<accession>M5U7P5</accession>
<dbReference type="PATRIC" id="fig|1263870.3.peg.1371"/>
<keyword evidence="2" id="KW-1185">Reference proteome</keyword>
<comment type="caution">
    <text evidence="1">The sequence shown here is derived from an EMBL/GenBank/DDBJ whole genome shotgun (WGS) entry which is preliminary data.</text>
</comment>
<dbReference type="RefSeq" id="WP_008675538.1">
    <property type="nucleotide sequence ID" value="NZ_ANOH01000097.1"/>
</dbReference>
<dbReference type="AlphaFoldDB" id="M5U7P5"/>
<dbReference type="PROSITE" id="PS51257">
    <property type="entry name" value="PROKAR_LIPOPROTEIN"/>
    <property type="match status" value="1"/>
</dbReference>
<sequence length="61" mass="6605">MKQFYMLAVSLGVVLSMVGCGDSGSTSMPIEKSELEKYVEENPVPLVGAEDFGDVEESDME</sequence>
<dbReference type="Proteomes" id="UP000011885">
    <property type="component" value="Unassembled WGS sequence"/>
</dbReference>
<protein>
    <submittedName>
        <fullName evidence="1">Secreted protein</fullName>
    </submittedName>
</protein>
<gene>
    <name evidence="1" type="ORF">RSSM_01271</name>
</gene>